<dbReference type="EMBL" id="CAJNOM010002577">
    <property type="protein sequence ID" value="CAF1634579.1"/>
    <property type="molecule type" value="Genomic_DNA"/>
</dbReference>
<dbReference type="AlphaFoldDB" id="A0A815QQA0"/>
<organism evidence="4 9">
    <name type="scientific">Adineta steineri</name>
    <dbReference type="NCBI Taxonomy" id="433720"/>
    <lineage>
        <taxon>Eukaryota</taxon>
        <taxon>Metazoa</taxon>
        <taxon>Spiralia</taxon>
        <taxon>Gnathifera</taxon>
        <taxon>Rotifera</taxon>
        <taxon>Eurotatoria</taxon>
        <taxon>Bdelloidea</taxon>
        <taxon>Adinetida</taxon>
        <taxon>Adinetidae</taxon>
        <taxon>Adineta</taxon>
    </lineage>
</organism>
<evidence type="ECO:0000256" key="3">
    <source>
        <dbReference type="SAM" id="Phobius"/>
    </source>
</evidence>
<keyword evidence="8" id="KW-1185">Reference proteome</keyword>
<comment type="caution">
    <text evidence="4">The sequence shown here is derived from an EMBL/GenBank/DDBJ whole genome shotgun (WGS) entry which is preliminary data.</text>
</comment>
<evidence type="ECO:0000313" key="6">
    <source>
        <dbReference type="EMBL" id="CAF1634579.1"/>
    </source>
</evidence>
<gene>
    <name evidence="4" type="ORF">BJG266_LOCUS41270</name>
    <name evidence="5" type="ORF">BJG266_LOCUS41275</name>
    <name evidence="6" type="ORF">QVE165_LOCUS58139</name>
    <name evidence="7" type="ORF">QVE165_LOCUS58144</name>
</gene>
<dbReference type="CDD" id="cd00112">
    <property type="entry name" value="LDLa"/>
    <property type="match status" value="1"/>
</dbReference>
<dbReference type="OrthoDB" id="10061826at2759"/>
<sequence length="218" mass="25183">MVYIVNNYVLVFSEYADSFVRAYNEIQNRLNCCNTISLINETIDDWYFLDVIFRNLIQRCSTIRTTKIYSYPSLFHCLQSLKCISKHRLSDGSNDCYYGEDESFSACQLNDSKRFICPSESNKCLSIVTLENRKTDCLNGEDELTYDERNAFQGLIPFGFIYNGIYDFSSMKHIVIGGHVIIHMFDAIILGIVLMVMMNLIILEKTVHSMNTNVTMNI</sequence>
<evidence type="ECO:0000313" key="7">
    <source>
        <dbReference type="EMBL" id="CAF1634604.1"/>
    </source>
</evidence>
<evidence type="ECO:0000313" key="4">
    <source>
        <dbReference type="EMBL" id="CAF1466490.1"/>
    </source>
</evidence>
<evidence type="ECO:0000313" key="8">
    <source>
        <dbReference type="Proteomes" id="UP000663832"/>
    </source>
</evidence>
<keyword evidence="1" id="KW-1015">Disulfide bond</keyword>
<keyword evidence="3" id="KW-1133">Transmembrane helix</keyword>
<dbReference type="SUPFAM" id="SSF57424">
    <property type="entry name" value="LDL receptor-like module"/>
    <property type="match status" value="1"/>
</dbReference>
<evidence type="ECO:0000256" key="1">
    <source>
        <dbReference type="ARBA" id="ARBA00023157"/>
    </source>
</evidence>
<protein>
    <submittedName>
        <fullName evidence="4">Uncharacterized protein</fullName>
    </submittedName>
</protein>
<feature type="transmembrane region" description="Helical" evidence="3">
    <location>
        <begin position="180"/>
        <end position="203"/>
    </location>
</feature>
<evidence type="ECO:0000313" key="5">
    <source>
        <dbReference type="EMBL" id="CAF1466578.1"/>
    </source>
</evidence>
<dbReference type="EMBL" id="CAJNOI010002258">
    <property type="protein sequence ID" value="CAF1466578.1"/>
    <property type="molecule type" value="Genomic_DNA"/>
</dbReference>
<keyword evidence="3" id="KW-0472">Membrane</keyword>
<evidence type="ECO:0000256" key="2">
    <source>
        <dbReference type="PROSITE-ProRule" id="PRU00124"/>
    </source>
</evidence>
<comment type="caution">
    <text evidence="2">Lacks conserved residue(s) required for the propagation of feature annotation.</text>
</comment>
<dbReference type="EMBL" id="CAJNOM010002578">
    <property type="protein sequence ID" value="CAF1634604.1"/>
    <property type="molecule type" value="Genomic_DNA"/>
</dbReference>
<dbReference type="PROSITE" id="PS50068">
    <property type="entry name" value="LDLRA_2"/>
    <property type="match status" value="1"/>
</dbReference>
<dbReference type="InterPro" id="IPR002172">
    <property type="entry name" value="LDrepeatLR_classA_rpt"/>
</dbReference>
<accession>A0A815QQA0</accession>
<proteinExistence type="predicted"/>
<name>A0A815QQA0_9BILA</name>
<keyword evidence="3" id="KW-0812">Transmembrane</keyword>
<dbReference type="Gene3D" id="4.10.400.10">
    <property type="entry name" value="Low-density Lipoprotein Receptor"/>
    <property type="match status" value="1"/>
</dbReference>
<dbReference type="Proteomes" id="UP000663877">
    <property type="component" value="Unassembled WGS sequence"/>
</dbReference>
<dbReference type="InterPro" id="IPR036055">
    <property type="entry name" value="LDL_receptor-like_sf"/>
</dbReference>
<reference evidence="4" key="1">
    <citation type="submission" date="2021-02" db="EMBL/GenBank/DDBJ databases">
        <authorList>
            <person name="Nowell W R."/>
        </authorList>
    </citation>
    <scope>NUCLEOTIDE SEQUENCE</scope>
</reference>
<dbReference type="EMBL" id="CAJNOI010002257">
    <property type="protein sequence ID" value="CAF1466490.1"/>
    <property type="molecule type" value="Genomic_DNA"/>
</dbReference>
<dbReference type="Proteomes" id="UP000663832">
    <property type="component" value="Unassembled WGS sequence"/>
</dbReference>
<evidence type="ECO:0000313" key="9">
    <source>
        <dbReference type="Proteomes" id="UP000663877"/>
    </source>
</evidence>